<dbReference type="GO" id="GO:0007189">
    <property type="term" value="P:adenylate cyclase-activating G protein-coupled receptor signaling pathway"/>
    <property type="evidence" value="ECO:0007669"/>
    <property type="project" value="TreeGrafter"/>
</dbReference>
<keyword evidence="3 5" id="KW-1133">Transmembrane helix</keyword>
<dbReference type="GO" id="GO:0005886">
    <property type="term" value="C:plasma membrane"/>
    <property type="evidence" value="ECO:0007669"/>
    <property type="project" value="TreeGrafter"/>
</dbReference>
<dbReference type="PANTHER" id="PTHR23112">
    <property type="entry name" value="G PROTEIN-COUPLED RECEPTOR 157-RELATED"/>
    <property type="match status" value="1"/>
</dbReference>
<feature type="transmembrane region" description="Helical" evidence="5">
    <location>
        <begin position="105"/>
        <end position="127"/>
    </location>
</feature>
<keyword evidence="2 5" id="KW-0812">Transmembrane</keyword>
<dbReference type="Gene3D" id="1.20.1070.10">
    <property type="entry name" value="Rhodopsin 7-helix transmembrane proteins"/>
    <property type="match status" value="1"/>
</dbReference>
<sequence>MSLEDYPKDENSTFCGHSINDELKPLLLVFCTSGSVCSFFCALAILVMIFCRFFTVLTHRLILYMLLGILFFSFIVAVQFLDLWFKFWEGNHSTKCVIQSYLAEYSLWVMLLSTLMVTLHLTVMVLFPSFYLSIGKLEPFYILFPWAFPILIAWIPFIHHDYGISGSWCWIRLYNNDCSLNKEGMIEMYALWYGELFVTLILNNVALVIISITLCKRAYQKTMSLDYRKALKQTLPLLIYPITYQFFSWFAIANRLYQALNNGHY</sequence>
<accession>A0AAN0IRV9</accession>
<evidence type="ECO:0008006" key="8">
    <source>
        <dbReference type="Google" id="ProtNLM"/>
    </source>
</evidence>
<evidence type="ECO:0000313" key="6">
    <source>
        <dbReference type="EnsemblMetazoa" id="XP_011407573.1"/>
    </source>
</evidence>
<dbReference type="RefSeq" id="XP_011407573.1">
    <property type="nucleotide sequence ID" value="XM_011409271.1"/>
</dbReference>
<evidence type="ECO:0000256" key="4">
    <source>
        <dbReference type="ARBA" id="ARBA00023136"/>
    </source>
</evidence>
<feature type="transmembrane region" description="Helical" evidence="5">
    <location>
        <begin position="139"/>
        <end position="158"/>
    </location>
</feature>
<dbReference type="Proteomes" id="UP000007879">
    <property type="component" value="Unassembled WGS sequence"/>
</dbReference>
<dbReference type="PANTHER" id="PTHR23112:SF43">
    <property type="entry name" value="CYCLIC AMP RECEPTOR-LIKE PROTEIN A"/>
    <property type="match status" value="1"/>
</dbReference>
<feature type="transmembrane region" description="Helical" evidence="5">
    <location>
        <begin position="26"/>
        <end position="49"/>
    </location>
</feature>
<comment type="subcellular location">
    <subcellularLocation>
        <location evidence="1">Membrane</location>
        <topology evidence="1">Multi-pass membrane protein</topology>
    </subcellularLocation>
</comment>
<feature type="transmembrane region" description="Helical" evidence="5">
    <location>
        <begin position="235"/>
        <end position="257"/>
    </location>
</feature>
<dbReference type="GeneID" id="105314862"/>
<organism evidence="6 7">
    <name type="scientific">Amphimedon queenslandica</name>
    <name type="common">Sponge</name>
    <dbReference type="NCBI Taxonomy" id="400682"/>
    <lineage>
        <taxon>Eukaryota</taxon>
        <taxon>Metazoa</taxon>
        <taxon>Porifera</taxon>
        <taxon>Demospongiae</taxon>
        <taxon>Heteroscleromorpha</taxon>
        <taxon>Haplosclerida</taxon>
        <taxon>Niphatidae</taxon>
        <taxon>Amphimedon</taxon>
    </lineage>
</organism>
<keyword evidence="4 5" id="KW-0472">Membrane</keyword>
<reference evidence="6" key="2">
    <citation type="submission" date="2024-06" db="UniProtKB">
        <authorList>
            <consortium name="EnsemblMetazoa"/>
        </authorList>
    </citation>
    <scope>IDENTIFICATION</scope>
</reference>
<evidence type="ECO:0000256" key="5">
    <source>
        <dbReference type="SAM" id="Phobius"/>
    </source>
</evidence>
<name>A0AAN0IRV9_AMPQE</name>
<dbReference type="KEGG" id="aqu:105314862"/>
<dbReference type="AlphaFoldDB" id="A0AAN0IRV9"/>
<keyword evidence="7" id="KW-1185">Reference proteome</keyword>
<feature type="transmembrane region" description="Helical" evidence="5">
    <location>
        <begin position="61"/>
        <end position="85"/>
    </location>
</feature>
<evidence type="ECO:0000256" key="1">
    <source>
        <dbReference type="ARBA" id="ARBA00004141"/>
    </source>
</evidence>
<evidence type="ECO:0000256" key="2">
    <source>
        <dbReference type="ARBA" id="ARBA00022692"/>
    </source>
</evidence>
<protein>
    <recommendedName>
        <fullName evidence="8">G-protein coupled receptors family 2 profile 2 domain-containing protein</fullName>
    </recommendedName>
</protein>
<evidence type="ECO:0000256" key="3">
    <source>
        <dbReference type="ARBA" id="ARBA00022989"/>
    </source>
</evidence>
<dbReference type="EnsemblMetazoa" id="XM_011409271.1">
    <property type="protein sequence ID" value="XP_011407573.1"/>
    <property type="gene ID" value="LOC105314862"/>
</dbReference>
<dbReference type="GO" id="GO:0004930">
    <property type="term" value="F:G protein-coupled receptor activity"/>
    <property type="evidence" value="ECO:0007669"/>
    <property type="project" value="TreeGrafter"/>
</dbReference>
<reference evidence="7" key="1">
    <citation type="journal article" date="2010" name="Nature">
        <title>The Amphimedon queenslandica genome and the evolution of animal complexity.</title>
        <authorList>
            <person name="Srivastava M."/>
            <person name="Simakov O."/>
            <person name="Chapman J."/>
            <person name="Fahey B."/>
            <person name="Gauthier M.E."/>
            <person name="Mitros T."/>
            <person name="Richards G.S."/>
            <person name="Conaco C."/>
            <person name="Dacre M."/>
            <person name="Hellsten U."/>
            <person name="Larroux C."/>
            <person name="Putnam N.H."/>
            <person name="Stanke M."/>
            <person name="Adamska M."/>
            <person name="Darling A."/>
            <person name="Degnan S.M."/>
            <person name="Oakley T.H."/>
            <person name="Plachetzki D.C."/>
            <person name="Zhai Y."/>
            <person name="Adamski M."/>
            <person name="Calcino A."/>
            <person name="Cummins S.F."/>
            <person name="Goodstein D.M."/>
            <person name="Harris C."/>
            <person name="Jackson D.J."/>
            <person name="Leys S.P."/>
            <person name="Shu S."/>
            <person name="Woodcroft B.J."/>
            <person name="Vervoort M."/>
            <person name="Kosik K.S."/>
            <person name="Manning G."/>
            <person name="Degnan B.M."/>
            <person name="Rokhsar D.S."/>
        </authorList>
    </citation>
    <scope>NUCLEOTIDE SEQUENCE [LARGE SCALE GENOMIC DNA]</scope>
</reference>
<feature type="transmembrane region" description="Helical" evidence="5">
    <location>
        <begin position="190"/>
        <end position="214"/>
    </location>
</feature>
<proteinExistence type="predicted"/>
<evidence type="ECO:0000313" key="7">
    <source>
        <dbReference type="Proteomes" id="UP000007879"/>
    </source>
</evidence>